<protein>
    <submittedName>
        <fullName evidence="1">Uncharacterized protein</fullName>
    </submittedName>
</protein>
<dbReference type="Proteomes" id="UP000305948">
    <property type="component" value="Unassembled WGS sequence"/>
</dbReference>
<gene>
    <name evidence="1" type="ORF">OE88DRAFT_1640693</name>
</gene>
<dbReference type="EMBL" id="ML213503">
    <property type="protein sequence ID" value="TFK56869.1"/>
    <property type="molecule type" value="Genomic_DNA"/>
</dbReference>
<keyword evidence="2" id="KW-1185">Reference proteome</keyword>
<accession>A0A5C3NG56</accession>
<name>A0A5C3NG56_9AGAM</name>
<dbReference type="AlphaFoldDB" id="A0A5C3NG56"/>
<reference evidence="1 2" key="1">
    <citation type="journal article" date="2019" name="Nat. Ecol. Evol.">
        <title>Megaphylogeny resolves global patterns of mushroom evolution.</title>
        <authorList>
            <person name="Varga T."/>
            <person name="Krizsan K."/>
            <person name="Foldi C."/>
            <person name="Dima B."/>
            <person name="Sanchez-Garcia M."/>
            <person name="Sanchez-Ramirez S."/>
            <person name="Szollosi G.J."/>
            <person name="Szarkandi J.G."/>
            <person name="Papp V."/>
            <person name="Albert L."/>
            <person name="Andreopoulos W."/>
            <person name="Angelini C."/>
            <person name="Antonin V."/>
            <person name="Barry K.W."/>
            <person name="Bougher N.L."/>
            <person name="Buchanan P."/>
            <person name="Buyck B."/>
            <person name="Bense V."/>
            <person name="Catcheside P."/>
            <person name="Chovatia M."/>
            <person name="Cooper J."/>
            <person name="Damon W."/>
            <person name="Desjardin D."/>
            <person name="Finy P."/>
            <person name="Geml J."/>
            <person name="Haridas S."/>
            <person name="Hughes K."/>
            <person name="Justo A."/>
            <person name="Karasinski D."/>
            <person name="Kautmanova I."/>
            <person name="Kiss B."/>
            <person name="Kocsube S."/>
            <person name="Kotiranta H."/>
            <person name="LaButti K.M."/>
            <person name="Lechner B.E."/>
            <person name="Liimatainen K."/>
            <person name="Lipzen A."/>
            <person name="Lukacs Z."/>
            <person name="Mihaltcheva S."/>
            <person name="Morgado L.N."/>
            <person name="Niskanen T."/>
            <person name="Noordeloos M.E."/>
            <person name="Ohm R.A."/>
            <person name="Ortiz-Santana B."/>
            <person name="Ovrebo C."/>
            <person name="Racz N."/>
            <person name="Riley R."/>
            <person name="Savchenko A."/>
            <person name="Shiryaev A."/>
            <person name="Soop K."/>
            <person name="Spirin V."/>
            <person name="Szebenyi C."/>
            <person name="Tomsovsky M."/>
            <person name="Tulloss R.E."/>
            <person name="Uehling J."/>
            <person name="Grigoriev I.V."/>
            <person name="Vagvolgyi C."/>
            <person name="Papp T."/>
            <person name="Martin F.M."/>
            <person name="Miettinen O."/>
            <person name="Hibbett D.S."/>
            <person name="Nagy L.G."/>
        </authorList>
    </citation>
    <scope>NUCLEOTIDE SEQUENCE [LARGE SCALE GENOMIC DNA]</scope>
    <source>
        <strain evidence="1 2">OMC1185</strain>
    </source>
</reference>
<evidence type="ECO:0000313" key="1">
    <source>
        <dbReference type="EMBL" id="TFK56869.1"/>
    </source>
</evidence>
<sequence>MPRYLTFARWTGHRAGHSGRPSWAYGALVCSAKDSADSPLISGAGEEQALENAASGVAAWPVGTRGYRKSKSSISKSSISIAQHTEDSERLLPSARQTESTYARPFYTDQNADGLAASSYCIPRKLCKAATPLIISIQYLCPPSLIKPSSAWDREVRSPAQVDDVLPSETDIDRWMTVHCDVTVRTRKVTPQGLVLPNEIRWREGGSGARHVQTSERDRRGRERQYRASVIRFKYCRCQAIRQSVPYLSTYPGGRGDVERSRCTVPRSLRPSHGPVRRTADWLLEDDGEDATQSWLGQSHWAVDGFVGDGEGARTREQHWQMTTAY</sequence>
<proteinExistence type="predicted"/>
<organism evidence="1 2">
    <name type="scientific">Heliocybe sulcata</name>
    <dbReference type="NCBI Taxonomy" id="5364"/>
    <lineage>
        <taxon>Eukaryota</taxon>
        <taxon>Fungi</taxon>
        <taxon>Dikarya</taxon>
        <taxon>Basidiomycota</taxon>
        <taxon>Agaricomycotina</taxon>
        <taxon>Agaricomycetes</taxon>
        <taxon>Gloeophyllales</taxon>
        <taxon>Gloeophyllaceae</taxon>
        <taxon>Heliocybe</taxon>
    </lineage>
</organism>
<evidence type="ECO:0000313" key="2">
    <source>
        <dbReference type="Proteomes" id="UP000305948"/>
    </source>
</evidence>